<keyword evidence="4" id="KW-0677">Repeat</keyword>
<dbReference type="FunFam" id="4.10.1000.10:FF:000017">
    <property type="entry name" value="Cleavage and polyadenylation specificity factor 30 kDa subunit"/>
    <property type="match status" value="1"/>
</dbReference>
<feature type="zinc finger region" description="C3H1-type" evidence="9">
    <location>
        <begin position="70"/>
        <end position="97"/>
    </location>
</feature>
<gene>
    <name evidence="12" type="ORF">C2E21_8905</name>
</gene>
<evidence type="ECO:0000313" key="13">
    <source>
        <dbReference type="Proteomes" id="UP000239899"/>
    </source>
</evidence>
<sequence>MADDFTFDFERTFTDVGGPGGLQAAAGGMGGGQDDGVPKPRNYRQTVCTYWLRGLCMKGDTCGFLHQFDPERMPVCRNLLKFGTCKEPDCPYKHSLEAIKECNMYKLGFCIYGPACRFKHTRQQGPPPDPETLEACKPREHRNLNIVANQANENIMPERPRGGRRGGDYLALPSGGGQGGGGQYALQQYGGSQAGRPPPPPGPYPDGQQAPGYVDSAVLAAVGQADLRFGF</sequence>
<dbReference type="AlphaFoldDB" id="A0A2P6TCY2"/>
<dbReference type="GO" id="GO:0006397">
    <property type="term" value="P:mRNA processing"/>
    <property type="evidence" value="ECO:0007669"/>
    <property type="project" value="UniProtKB-KW"/>
</dbReference>
<evidence type="ECO:0000256" key="2">
    <source>
        <dbReference type="ARBA" id="ARBA00022664"/>
    </source>
</evidence>
<feature type="compositionally biased region" description="Basic and acidic residues" evidence="10">
    <location>
        <begin position="156"/>
        <end position="167"/>
    </location>
</feature>
<dbReference type="PANTHER" id="PTHR23102:SF24">
    <property type="entry name" value="CLEAVAGE AND POLYADENYLATION SPECIFICITY FACTOR SUBUNIT 4"/>
    <property type="match status" value="1"/>
</dbReference>
<evidence type="ECO:0000256" key="6">
    <source>
        <dbReference type="ARBA" id="ARBA00022833"/>
    </source>
</evidence>
<keyword evidence="3 9" id="KW-0479">Metal-binding</keyword>
<dbReference type="PANTHER" id="PTHR23102">
    <property type="entry name" value="CLEAVAGE AND POLYADENYLATION SPECIFICITY FACTOR SUBUNIT 4-RELATED"/>
    <property type="match status" value="1"/>
</dbReference>
<feature type="compositionally biased region" description="Low complexity" evidence="10">
    <location>
        <begin position="184"/>
        <end position="195"/>
    </location>
</feature>
<dbReference type="GO" id="GO:0003723">
    <property type="term" value="F:RNA binding"/>
    <property type="evidence" value="ECO:0007669"/>
    <property type="project" value="UniProtKB-KW"/>
</dbReference>
<accession>A0A2P6TCY2</accession>
<dbReference type="InterPro" id="IPR045348">
    <property type="entry name" value="CPSF4/Yth1"/>
</dbReference>
<dbReference type="GO" id="GO:0005634">
    <property type="term" value="C:nucleus"/>
    <property type="evidence" value="ECO:0007669"/>
    <property type="project" value="UniProtKB-SubCell"/>
</dbReference>
<comment type="subcellular location">
    <subcellularLocation>
        <location evidence="1">Nucleus</location>
    </subcellularLocation>
</comment>
<protein>
    <submittedName>
        <fullName evidence="12">Cleavage and polyadenylation specificity factor CPSF30</fullName>
    </submittedName>
</protein>
<keyword evidence="2" id="KW-0507">mRNA processing</keyword>
<dbReference type="Proteomes" id="UP000239899">
    <property type="component" value="Unassembled WGS sequence"/>
</dbReference>
<evidence type="ECO:0000256" key="9">
    <source>
        <dbReference type="PROSITE-ProRule" id="PRU00723"/>
    </source>
</evidence>
<dbReference type="OrthoDB" id="306690at2759"/>
<keyword evidence="6 9" id="KW-0862">Zinc</keyword>
<dbReference type="SUPFAM" id="SSF90229">
    <property type="entry name" value="CCCH zinc finger"/>
    <property type="match status" value="1"/>
</dbReference>
<evidence type="ECO:0000256" key="1">
    <source>
        <dbReference type="ARBA" id="ARBA00004123"/>
    </source>
</evidence>
<feature type="domain" description="C3H1-type" evidence="11">
    <location>
        <begin position="70"/>
        <end position="97"/>
    </location>
</feature>
<evidence type="ECO:0000313" key="12">
    <source>
        <dbReference type="EMBL" id="PRW20492.1"/>
    </source>
</evidence>
<keyword evidence="8" id="KW-0539">Nucleus</keyword>
<evidence type="ECO:0000256" key="3">
    <source>
        <dbReference type="ARBA" id="ARBA00022723"/>
    </source>
</evidence>
<dbReference type="InterPro" id="IPR000571">
    <property type="entry name" value="Znf_CCCH"/>
</dbReference>
<organism evidence="12 13">
    <name type="scientific">Chlorella sorokiniana</name>
    <name type="common">Freshwater green alga</name>
    <dbReference type="NCBI Taxonomy" id="3076"/>
    <lineage>
        <taxon>Eukaryota</taxon>
        <taxon>Viridiplantae</taxon>
        <taxon>Chlorophyta</taxon>
        <taxon>core chlorophytes</taxon>
        <taxon>Trebouxiophyceae</taxon>
        <taxon>Chlorellales</taxon>
        <taxon>Chlorellaceae</taxon>
        <taxon>Chlorella clade</taxon>
        <taxon>Chlorella</taxon>
    </lineage>
</organism>
<keyword evidence="5 9" id="KW-0863">Zinc-finger</keyword>
<keyword evidence="13" id="KW-1185">Reference proteome</keyword>
<dbReference type="PROSITE" id="PS50103">
    <property type="entry name" value="ZF_C3H1"/>
    <property type="match status" value="3"/>
</dbReference>
<dbReference type="EMBL" id="LHPG02000023">
    <property type="protein sequence ID" value="PRW20492.1"/>
    <property type="molecule type" value="Genomic_DNA"/>
</dbReference>
<reference evidence="12 13" key="1">
    <citation type="journal article" date="2018" name="Plant J.">
        <title>Genome sequences of Chlorella sorokiniana UTEX 1602 and Micractinium conductrix SAG 241.80: implications to maltose excretion by a green alga.</title>
        <authorList>
            <person name="Arriola M.B."/>
            <person name="Velmurugan N."/>
            <person name="Zhang Y."/>
            <person name="Plunkett M.H."/>
            <person name="Hondzo H."/>
            <person name="Barney B.M."/>
        </authorList>
    </citation>
    <scope>NUCLEOTIDE SEQUENCE [LARGE SCALE GENOMIC DNA]</scope>
    <source>
        <strain evidence="13">UTEX 1602</strain>
    </source>
</reference>
<feature type="compositionally biased region" description="Gly residues" evidence="10">
    <location>
        <begin position="174"/>
        <end position="183"/>
    </location>
</feature>
<dbReference type="STRING" id="3076.A0A2P6TCY2"/>
<evidence type="ECO:0000256" key="8">
    <source>
        <dbReference type="ARBA" id="ARBA00023242"/>
    </source>
</evidence>
<dbReference type="SMART" id="SM00356">
    <property type="entry name" value="ZnF_C3H1"/>
    <property type="match status" value="3"/>
</dbReference>
<proteinExistence type="predicted"/>
<keyword evidence="7" id="KW-0694">RNA-binding</keyword>
<comment type="caution">
    <text evidence="12">The sequence shown here is derived from an EMBL/GenBank/DDBJ whole genome shotgun (WGS) entry which is preliminary data.</text>
</comment>
<name>A0A2P6TCY2_CHLSO</name>
<feature type="domain" description="C3H1-type" evidence="11">
    <location>
        <begin position="101"/>
        <end position="123"/>
    </location>
</feature>
<evidence type="ECO:0000256" key="5">
    <source>
        <dbReference type="ARBA" id="ARBA00022771"/>
    </source>
</evidence>
<evidence type="ECO:0000256" key="4">
    <source>
        <dbReference type="ARBA" id="ARBA00022737"/>
    </source>
</evidence>
<evidence type="ECO:0000259" key="11">
    <source>
        <dbReference type="PROSITE" id="PS50103"/>
    </source>
</evidence>
<feature type="zinc finger region" description="C3H1-type" evidence="9">
    <location>
        <begin position="101"/>
        <end position="123"/>
    </location>
</feature>
<feature type="zinc finger region" description="C3H1-type" evidence="9">
    <location>
        <begin position="42"/>
        <end position="69"/>
    </location>
</feature>
<feature type="region of interest" description="Disordered" evidence="10">
    <location>
        <begin position="150"/>
        <end position="211"/>
    </location>
</feature>
<dbReference type="GO" id="GO:0008270">
    <property type="term" value="F:zinc ion binding"/>
    <property type="evidence" value="ECO:0007669"/>
    <property type="project" value="UniProtKB-KW"/>
</dbReference>
<feature type="domain" description="C3H1-type" evidence="11">
    <location>
        <begin position="42"/>
        <end position="69"/>
    </location>
</feature>
<evidence type="ECO:0000256" key="7">
    <source>
        <dbReference type="ARBA" id="ARBA00022884"/>
    </source>
</evidence>
<evidence type="ECO:0000256" key="10">
    <source>
        <dbReference type="SAM" id="MobiDB-lite"/>
    </source>
</evidence>
<dbReference type="Gene3D" id="4.10.1000.10">
    <property type="entry name" value="Zinc finger, CCCH-type"/>
    <property type="match status" value="1"/>
</dbReference>
<dbReference type="InterPro" id="IPR036855">
    <property type="entry name" value="Znf_CCCH_sf"/>
</dbReference>